<gene>
    <name evidence="4" type="ORF">TCLT_LOCUS8792</name>
</gene>
<evidence type="ECO:0000313" key="5">
    <source>
        <dbReference type="Proteomes" id="UP000276776"/>
    </source>
</evidence>
<dbReference type="PANTHER" id="PTHR11176">
    <property type="entry name" value="BOULE-RELATED"/>
    <property type="match status" value="1"/>
</dbReference>
<dbReference type="OrthoDB" id="762982at2759"/>
<evidence type="ECO:0000256" key="1">
    <source>
        <dbReference type="ARBA" id="ARBA00022884"/>
    </source>
</evidence>
<dbReference type="GO" id="GO:0070935">
    <property type="term" value="P:3'-UTR-mediated mRNA stabilization"/>
    <property type="evidence" value="ECO:0007669"/>
    <property type="project" value="TreeGrafter"/>
</dbReference>
<dbReference type="GO" id="GO:0045948">
    <property type="term" value="P:positive regulation of translational initiation"/>
    <property type="evidence" value="ECO:0007669"/>
    <property type="project" value="TreeGrafter"/>
</dbReference>
<dbReference type="Gene3D" id="3.30.70.330">
    <property type="match status" value="1"/>
</dbReference>
<evidence type="ECO:0000259" key="3">
    <source>
        <dbReference type="PROSITE" id="PS50102"/>
    </source>
</evidence>
<dbReference type="InterPro" id="IPR035979">
    <property type="entry name" value="RBD_domain_sf"/>
</dbReference>
<evidence type="ECO:0000313" key="6">
    <source>
        <dbReference type="WBParaSite" id="TCLT_0000880301-mRNA-1"/>
    </source>
</evidence>
<name>A0A0N5D6X8_THECL</name>
<dbReference type="GO" id="GO:0005737">
    <property type="term" value="C:cytoplasm"/>
    <property type="evidence" value="ECO:0007669"/>
    <property type="project" value="TreeGrafter"/>
</dbReference>
<dbReference type="InterPro" id="IPR012677">
    <property type="entry name" value="Nucleotide-bd_a/b_plait_sf"/>
</dbReference>
<organism evidence="6">
    <name type="scientific">Thelazia callipaeda</name>
    <name type="common">Oriental eyeworm</name>
    <name type="synonym">Parasitic nematode</name>
    <dbReference type="NCBI Taxonomy" id="103827"/>
    <lineage>
        <taxon>Eukaryota</taxon>
        <taxon>Metazoa</taxon>
        <taxon>Ecdysozoa</taxon>
        <taxon>Nematoda</taxon>
        <taxon>Chromadorea</taxon>
        <taxon>Rhabditida</taxon>
        <taxon>Spirurina</taxon>
        <taxon>Spiruromorpha</taxon>
        <taxon>Thelazioidea</taxon>
        <taxon>Thelaziidae</taxon>
        <taxon>Thelazia</taxon>
    </lineage>
</organism>
<proteinExistence type="predicted"/>
<dbReference type="GO" id="GO:0008494">
    <property type="term" value="F:translation activator activity"/>
    <property type="evidence" value="ECO:0007669"/>
    <property type="project" value="TreeGrafter"/>
</dbReference>
<dbReference type="EMBL" id="UYYF01004684">
    <property type="protein sequence ID" value="VDN06375.1"/>
    <property type="molecule type" value="Genomic_DNA"/>
</dbReference>
<accession>A0A0N5D6X8</accession>
<dbReference type="SUPFAM" id="SSF54928">
    <property type="entry name" value="RNA-binding domain, RBD"/>
    <property type="match status" value="1"/>
</dbReference>
<keyword evidence="5" id="KW-1185">Reference proteome</keyword>
<dbReference type="InterPro" id="IPR000504">
    <property type="entry name" value="RRM_dom"/>
</dbReference>
<dbReference type="PANTHER" id="PTHR11176:SF57">
    <property type="entry name" value="PROTEIN BOULE"/>
    <property type="match status" value="1"/>
</dbReference>
<dbReference type="Proteomes" id="UP000276776">
    <property type="component" value="Unassembled WGS sequence"/>
</dbReference>
<dbReference type="SMART" id="SM00360">
    <property type="entry name" value="RRM"/>
    <property type="match status" value="1"/>
</dbReference>
<reference evidence="6" key="1">
    <citation type="submission" date="2017-02" db="UniProtKB">
        <authorList>
            <consortium name="WormBaseParasite"/>
        </authorList>
    </citation>
    <scope>IDENTIFICATION</scope>
</reference>
<protein>
    <submittedName>
        <fullName evidence="6">RRM domain-containing protein</fullName>
    </submittedName>
</protein>
<evidence type="ECO:0000313" key="4">
    <source>
        <dbReference type="EMBL" id="VDN06375.1"/>
    </source>
</evidence>
<reference evidence="4 5" key="2">
    <citation type="submission" date="2018-11" db="EMBL/GenBank/DDBJ databases">
        <authorList>
            <consortium name="Pathogen Informatics"/>
        </authorList>
    </citation>
    <scope>NUCLEOTIDE SEQUENCE [LARGE SCALE GENOMIC DNA]</scope>
</reference>
<evidence type="ECO:0000256" key="2">
    <source>
        <dbReference type="PROSITE-ProRule" id="PRU00176"/>
    </source>
</evidence>
<dbReference type="WBParaSite" id="TCLT_0000880301-mRNA-1">
    <property type="protein sequence ID" value="TCLT_0000880301-mRNA-1"/>
    <property type="gene ID" value="TCLT_0000880301"/>
</dbReference>
<sequence length="271" mass="30270">MMMSPAFATTMTYDPTINPYQMAYPAGATIYPAATAPFPVTATADSRGFEVIPHRIFVGGFPATTTELDLRLFFEKFGHVREAKVIRSSEGTSKGYGFITFDSEEEAKAVMQINSVTSVSYKLESYKIEDKTILKRFCTQHMLQNQEAEKLEFKGRRLNLGPAVRRVIHGPRFAPGNSVDSYHIAKISEITLFQSCKLLFLEYAIATPTGQLLTTSTFGGVTYAYPQSPFVVVPPNQVQPFIYSPVSTIAPAQYTLSNTVSRFHSKRYHEE</sequence>
<dbReference type="PROSITE" id="PS50102">
    <property type="entry name" value="RRM"/>
    <property type="match status" value="1"/>
</dbReference>
<feature type="domain" description="RRM" evidence="3">
    <location>
        <begin position="54"/>
        <end position="140"/>
    </location>
</feature>
<keyword evidence="1 2" id="KW-0694">RNA-binding</keyword>
<dbReference type="GO" id="GO:0003730">
    <property type="term" value="F:mRNA 3'-UTR binding"/>
    <property type="evidence" value="ECO:0007669"/>
    <property type="project" value="TreeGrafter"/>
</dbReference>
<dbReference type="STRING" id="103827.A0A0N5D6X8"/>
<dbReference type="AlphaFoldDB" id="A0A0N5D6X8"/>
<dbReference type="Pfam" id="PF00076">
    <property type="entry name" value="RRM_1"/>
    <property type="match status" value="1"/>
</dbReference>